<feature type="transmembrane region" description="Helical" evidence="3">
    <location>
        <begin position="893"/>
        <end position="909"/>
    </location>
</feature>
<dbReference type="EMBL" id="VCKX01000075">
    <property type="protein sequence ID" value="TMR31998.1"/>
    <property type="molecule type" value="Genomic_DNA"/>
</dbReference>
<dbReference type="RefSeq" id="WP_138692051.1">
    <property type="nucleotide sequence ID" value="NZ_JBHSAZ010000043.1"/>
</dbReference>
<feature type="short sequence motif" description="GXSXG" evidence="2">
    <location>
        <begin position="68"/>
        <end position="72"/>
    </location>
</feature>
<dbReference type="Pfam" id="PF01734">
    <property type="entry name" value="Patatin"/>
    <property type="match status" value="1"/>
</dbReference>
<evidence type="ECO:0000313" key="5">
    <source>
        <dbReference type="EMBL" id="TMR31998.1"/>
    </source>
</evidence>
<evidence type="ECO:0000259" key="4">
    <source>
        <dbReference type="PROSITE" id="PS51635"/>
    </source>
</evidence>
<feature type="active site" description="Proton acceptor" evidence="2">
    <location>
        <position position="255"/>
    </location>
</feature>
<feature type="transmembrane region" description="Helical" evidence="3">
    <location>
        <begin position="862"/>
        <end position="881"/>
    </location>
</feature>
<keyword evidence="1 2" id="KW-0443">Lipid metabolism</keyword>
<dbReference type="Pfam" id="PF11856">
    <property type="entry name" value="DUF3376"/>
    <property type="match status" value="1"/>
</dbReference>
<keyword evidence="3" id="KW-0812">Transmembrane</keyword>
<keyword evidence="3" id="KW-0472">Membrane</keyword>
<proteinExistence type="predicted"/>
<sequence>MNVDISGIDKQDIRIAVVMSGGVSLAIWISGVTLELHHVAQPAKRTPEYRQILDKLLNANARIDVIAGTSAGGLNGTFLALGLAAPRDLGQMRDLWKEHGDLRRLLRHPLAKNPPSLLQGDDYFIKKVEDALATIYHATEPAKEPPSPVELILTGTLWEGRLSTFTDDMGANIVEQDYDATFRFTNDDGSAAVNGNLDHESVIGQLAKAARCTSSFPGAFEPHWVEVAPADDMPDGRWPSSAGRANFSCSQFVVDGGVLLNKPLRPALEAIYRQPAERQVRRVLAYVCPTPSEPSSGAAGDRSSQEQVPNAREVVLDVFTRLRSTESVSRELEEIRCRSEQTGSRRRARDQLAGAMTERAADLAEAAWDGYREVRVDYAARTIADLIFAGQTTTEQRWSKRELVEAIRRDEQSLSFVPRSASMREELHLPTAEWGWGPTAVQRLGNMGLDVMKRAVWLAPLSTSDSRVREEVVAGLQALHDRILTGVYEDRRALDGYWSAAARGNVPGISAIPRRSGPATGPARNQAELDGWLAGVIPLWKTVTGPSSEVPIAQRLHEHALALARQLRASADAIESVCRDPNRRVDPHGHETARLTSLYRYLLAEDPDDEEILNRLLRLDVVQLAFGGATGEVEQQVELVQVSSRNPGHLTGLQAHHFGAFYRPSWRMNDWMHGRLDGASHIVRILLSPERIRQLGTSPAEMLDVIREIAVPEVGDRDHELLALEWENARGDCLRELTDAADPGKPLPKMLAACTDRIARRVHTRILREDLPGLADAIRKETGTPPADSRTWLSAYETKTQGDRVLPTAELWSCWHDAERIGDQRIHNEVGDDTLAQTATHTAAVASSVLGTRSRSKIVGTLFRVFRGYTLIVWAMVLALTAKGNFAKRAMDITIAAGGTLLATVVLLPSVPLGLILAGIVLILAGATSAALCAPDHGARRVGLRLLAGTVIAVLAVGLYSWATWHRPGAQDWEPFAKFGVAILLIGLGLFVARTGPRR</sequence>
<dbReference type="InterPro" id="IPR024282">
    <property type="entry name" value="DUF3376"/>
</dbReference>
<reference evidence="5 6" key="1">
    <citation type="submission" date="2019-05" db="EMBL/GenBank/DDBJ databases">
        <title>Draft genome sequence of Nonomuraea zeae DSM 100528.</title>
        <authorList>
            <person name="Saricaoglu S."/>
            <person name="Isik K."/>
        </authorList>
    </citation>
    <scope>NUCLEOTIDE SEQUENCE [LARGE SCALE GENOMIC DNA]</scope>
    <source>
        <strain evidence="5 6">DSM 100528</strain>
    </source>
</reference>
<dbReference type="GO" id="GO:0016787">
    <property type="term" value="F:hydrolase activity"/>
    <property type="evidence" value="ECO:0007669"/>
    <property type="project" value="UniProtKB-UniRule"/>
</dbReference>
<dbReference type="OrthoDB" id="8728704at2"/>
<dbReference type="InterPro" id="IPR016035">
    <property type="entry name" value="Acyl_Trfase/lysoPLipase"/>
</dbReference>
<feature type="transmembrane region" description="Helical" evidence="3">
    <location>
        <begin position="975"/>
        <end position="993"/>
    </location>
</feature>
<feature type="transmembrane region" description="Helical" evidence="3">
    <location>
        <begin position="946"/>
        <end position="963"/>
    </location>
</feature>
<protein>
    <submittedName>
        <fullName evidence="5">Patatin-like protein</fullName>
    </submittedName>
</protein>
<keyword evidence="6" id="KW-1185">Reference proteome</keyword>
<dbReference type="InterPro" id="IPR019894">
    <property type="entry name" value="Patatin-related_protein"/>
</dbReference>
<dbReference type="SUPFAM" id="SSF52151">
    <property type="entry name" value="FabD/lysophospholipase-like"/>
    <property type="match status" value="1"/>
</dbReference>
<feature type="domain" description="PNPLA" evidence="4">
    <location>
        <begin position="17"/>
        <end position="268"/>
    </location>
</feature>
<evidence type="ECO:0000313" key="6">
    <source>
        <dbReference type="Proteomes" id="UP000306628"/>
    </source>
</evidence>
<dbReference type="NCBIfam" id="TIGR03607">
    <property type="entry name" value="patatin-like protein"/>
    <property type="match status" value="1"/>
</dbReference>
<dbReference type="GO" id="GO:0016042">
    <property type="term" value="P:lipid catabolic process"/>
    <property type="evidence" value="ECO:0007669"/>
    <property type="project" value="UniProtKB-UniRule"/>
</dbReference>
<name>A0A5S4GG89_9ACTN</name>
<dbReference type="Gene3D" id="3.40.1090.10">
    <property type="entry name" value="Cytosolic phospholipase A2 catalytic domain"/>
    <property type="match status" value="2"/>
</dbReference>
<keyword evidence="3" id="KW-1133">Transmembrane helix</keyword>
<feature type="short sequence motif" description="DGA/G" evidence="2">
    <location>
        <begin position="255"/>
        <end position="257"/>
    </location>
</feature>
<comment type="caution">
    <text evidence="5">The sequence shown here is derived from an EMBL/GenBank/DDBJ whole genome shotgun (WGS) entry which is preliminary data.</text>
</comment>
<dbReference type="InterPro" id="IPR002641">
    <property type="entry name" value="PNPLA_dom"/>
</dbReference>
<feature type="transmembrane region" description="Helical" evidence="3">
    <location>
        <begin position="915"/>
        <end position="934"/>
    </location>
</feature>
<keyword evidence="2" id="KW-0378">Hydrolase</keyword>
<feature type="active site" description="Nucleophile" evidence="2">
    <location>
        <position position="70"/>
    </location>
</feature>
<gene>
    <name evidence="5" type="ORF">ETD85_24120</name>
</gene>
<comment type="caution">
    <text evidence="2">Lacks conserved residue(s) required for the propagation of feature annotation.</text>
</comment>
<dbReference type="AlphaFoldDB" id="A0A5S4GG89"/>
<evidence type="ECO:0000256" key="3">
    <source>
        <dbReference type="SAM" id="Phobius"/>
    </source>
</evidence>
<dbReference type="Proteomes" id="UP000306628">
    <property type="component" value="Unassembled WGS sequence"/>
</dbReference>
<evidence type="ECO:0000256" key="1">
    <source>
        <dbReference type="ARBA" id="ARBA00023098"/>
    </source>
</evidence>
<accession>A0A5S4GG89</accession>
<organism evidence="5 6">
    <name type="scientific">Nonomuraea zeae</name>
    <dbReference type="NCBI Taxonomy" id="1642303"/>
    <lineage>
        <taxon>Bacteria</taxon>
        <taxon>Bacillati</taxon>
        <taxon>Actinomycetota</taxon>
        <taxon>Actinomycetes</taxon>
        <taxon>Streptosporangiales</taxon>
        <taxon>Streptosporangiaceae</taxon>
        <taxon>Nonomuraea</taxon>
    </lineage>
</organism>
<evidence type="ECO:0000256" key="2">
    <source>
        <dbReference type="PROSITE-ProRule" id="PRU01161"/>
    </source>
</evidence>
<dbReference type="PROSITE" id="PS51635">
    <property type="entry name" value="PNPLA"/>
    <property type="match status" value="1"/>
</dbReference>
<keyword evidence="2" id="KW-0442">Lipid degradation</keyword>